<sequence length="47" mass="5424">MNIIKYSTYSNSRYYQVQILIINDKTLVVRASCPHKVYLTQAELTGS</sequence>
<gene>
    <name evidence="1" type="ORF">IQ222_05420</name>
</gene>
<reference evidence="1" key="1">
    <citation type="submission" date="2020-10" db="EMBL/GenBank/DDBJ databases">
        <authorList>
            <person name="Castelo-Branco R."/>
            <person name="Eusebio N."/>
            <person name="Adriana R."/>
            <person name="Vieira A."/>
            <person name="Brugerolle De Fraissinette N."/>
            <person name="Rezende De Castro R."/>
            <person name="Schneider M.P."/>
            <person name="Vasconcelos V."/>
            <person name="Leao P.N."/>
        </authorList>
    </citation>
    <scope>NUCLEOTIDE SEQUENCE</scope>
    <source>
        <strain evidence="1">LEGE 04289</strain>
    </source>
</reference>
<organism evidence="1 2">
    <name type="scientific">Dolichospermum flos-aquae LEGE 04289</name>
    <dbReference type="NCBI Taxonomy" id="1828708"/>
    <lineage>
        <taxon>Bacteria</taxon>
        <taxon>Bacillati</taxon>
        <taxon>Cyanobacteriota</taxon>
        <taxon>Cyanophyceae</taxon>
        <taxon>Nostocales</taxon>
        <taxon>Aphanizomenonaceae</taxon>
        <taxon>Dolichospermum</taxon>
    </lineage>
</organism>
<evidence type="ECO:0000313" key="1">
    <source>
        <dbReference type="EMBL" id="MBE9218240.1"/>
    </source>
</evidence>
<proteinExistence type="predicted"/>
<keyword evidence="2" id="KW-1185">Reference proteome</keyword>
<name>A0ACC5PYY8_DOLFA</name>
<dbReference type="EMBL" id="JADEWF010000012">
    <property type="protein sequence ID" value="MBE9218240.1"/>
    <property type="molecule type" value="Genomic_DNA"/>
</dbReference>
<accession>A0ACC5PYY8</accession>
<comment type="caution">
    <text evidence="1">The sequence shown here is derived from an EMBL/GenBank/DDBJ whole genome shotgun (WGS) entry which is preliminary data.</text>
</comment>
<evidence type="ECO:0000313" key="2">
    <source>
        <dbReference type="Proteomes" id="UP000597867"/>
    </source>
</evidence>
<dbReference type="Proteomes" id="UP000597867">
    <property type="component" value="Unassembled WGS sequence"/>
</dbReference>
<protein>
    <submittedName>
        <fullName evidence="1">Uncharacterized protein</fullName>
    </submittedName>
</protein>